<keyword evidence="4" id="KW-0547">Nucleotide-binding</keyword>
<evidence type="ECO:0000256" key="7">
    <source>
        <dbReference type="ARBA" id="ARBA00023136"/>
    </source>
</evidence>
<evidence type="ECO:0000256" key="5">
    <source>
        <dbReference type="ARBA" id="ARBA00022840"/>
    </source>
</evidence>
<dbReference type="Pfam" id="PF00664">
    <property type="entry name" value="ABC_membrane"/>
    <property type="match status" value="1"/>
</dbReference>
<dbReference type="InterPro" id="IPR011527">
    <property type="entry name" value="ABC1_TM_dom"/>
</dbReference>
<evidence type="ECO:0000313" key="11">
    <source>
        <dbReference type="EMBL" id="MBB5032926.1"/>
    </source>
</evidence>
<proteinExistence type="predicted"/>
<dbReference type="GO" id="GO:0005524">
    <property type="term" value="F:ATP binding"/>
    <property type="evidence" value="ECO:0007669"/>
    <property type="project" value="UniProtKB-KW"/>
</dbReference>
<evidence type="ECO:0000256" key="6">
    <source>
        <dbReference type="ARBA" id="ARBA00022989"/>
    </source>
</evidence>
<feature type="transmembrane region" description="Helical" evidence="8">
    <location>
        <begin position="42"/>
        <end position="67"/>
    </location>
</feature>
<dbReference type="EMBL" id="JACHIG010000005">
    <property type="protein sequence ID" value="MBB5032926.1"/>
    <property type="molecule type" value="Genomic_DNA"/>
</dbReference>
<dbReference type="GO" id="GO:0140359">
    <property type="term" value="F:ABC-type transporter activity"/>
    <property type="evidence" value="ECO:0007669"/>
    <property type="project" value="InterPro"/>
</dbReference>
<evidence type="ECO:0000313" key="12">
    <source>
        <dbReference type="Proteomes" id="UP000590740"/>
    </source>
</evidence>
<dbReference type="CDD" id="cd18552">
    <property type="entry name" value="ABC_6TM_MsbA_like"/>
    <property type="match status" value="1"/>
</dbReference>
<keyword evidence="2" id="KW-0813">Transport</keyword>
<dbReference type="RefSeq" id="WP_184339856.1">
    <property type="nucleotide sequence ID" value="NZ_JACHIG010000005.1"/>
</dbReference>
<dbReference type="SUPFAM" id="SSF52540">
    <property type="entry name" value="P-loop containing nucleoside triphosphate hydrolases"/>
    <property type="match status" value="1"/>
</dbReference>
<dbReference type="InterPro" id="IPR036640">
    <property type="entry name" value="ABC1_TM_sf"/>
</dbReference>
<dbReference type="GO" id="GO:0016887">
    <property type="term" value="F:ATP hydrolysis activity"/>
    <property type="evidence" value="ECO:0007669"/>
    <property type="project" value="InterPro"/>
</dbReference>
<dbReference type="GO" id="GO:0005886">
    <property type="term" value="C:plasma membrane"/>
    <property type="evidence" value="ECO:0007669"/>
    <property type="project" value="UniProtKB-SubCell"/>
</dbReference>
<dbReference type="SMART" id="SM00382">
    <property type="entry name" value="AAA"/>
    <property type="match status" value="1"/>
</dbReference>
<evidence type="ECO:0000256" key="3">
    <source>
        <dbReference type="ARBA" id="ARBA00022692"/>
    </source>
</evidence>
<dbReference type="InterPro" id="IPR003439">
    <property type="entry name" value="ABC_transporter-like_ATP-bd"/>
</dbReference>
<dbReference type="PROSITE" id="PS00211">
    <property type="entry name" value="ABC_TRANSPORTER_1"/>
    <property type="match status" value="1"/>
</dbReference>
<dbReference type="PANTHER" id="PTHR24221">
    <property type="entry name" value="ATP-BINDING CASSETTE SUB-FAMILY B"/>
    <property type="match status" value="1"/>
</dbReference>
<dbReference type="FunFam" id="3.40.50.300:FF:000287">
    <property type="entry name" value="Multidrug ABC transporter ATP-binding protein"/>
    <property type="match status" value="1"/>
</dbReference>
<evidence type="ECO:0000256" key="2">
    <source>
        <dbReference type="ARBA" id="ARBA00022448"/>
    </source>
</evidence>
<dbReference type="InterPro" id="IPR027417">
    <property type="entry name" value="P-loop_NTPase"/>
</dbReference>
<dbReference type="PROSITE" id="PS50929">
    <property type="entry name" value="ABC_TM1F"/>
    <property type="match status" value="1"/>
</dbReference>
<dbReference type="Proteomes" id="UP000590740">
    <property type="component" value="Unassembled WGS sequence"/>
</dbReference>
<dbReference type="InterPro" id="IPR003593">
    <property type="entry name" value="AAA+_ATPase"/>
</dbReference>
<feature type="domain" description="ABC transmembrane type-1" evidence="10">
    <location>
        <begin position="43"/>
        <end position="351"/>
    </location>
</feature>
<evidence type="ECO:0000256" key="4">
    <source>
        <dbReference type="ARBA" id="ARBA00022741"/>
    </source>
</evidence>
<dbReference type="PROSITE" id="PS50893">
    <property type="entry name" value="ABC_TRANSPORTER_2"/>
    <property type="match status" value="1"/>
</dbReference>
<keyword evidence="12" id="KW-1185">Reference proteome</keyword>
<dbReference type="Gene3D" id="3.40.50.300">
    <property type="entry name" value="P-loop containing nucleotide triphosphate hydrolases"/>
    <property type="match status" value="1"/>
</dbReference>
<name>A0A7W7YB32_9BACT</name>
<feature type="domain" description="ABC transporter" evidence="9">
    <location>
        <begin position="385"/>
        <end position="625"/>
    </location>
</feature>
<sequence length="635" mass="70129">MSKPSAPPPPAKINLSDPQIRAVVAGTLQAIWKYVLPYKGRFILSSVLGILSGLFNGVMIIGFQLIFSLVLRGKTTTLGETIKLPLIGELNPAEILGVSSDTPVGFTGVAIACAFIPALIFCRGFLGYLSSYMQTWVTSKVVYQIRNDAFRSIMRQSPGYFNNARTGELMQTVISQTGVVQRNAMQLIQTVAQRPVSIIAILIPLFASDWFFTLMSLVIFPACLYPILRLGKRVRKVGAKEEYDSRALMSSMQESFAGIRLVKAYGREAHEMDRFDRSNASMTQNMVRWGKALELIGPIVETVASFGIAAGLVYAWSRGVEAQTFFVLVMALTQIYPPLKELSRVQLFLQKTTVAAGMVFEILNRQPDIQDAPDALAIGRSSGAVTFKDITFYYRDKDDVKKDTPAVQDINLQFEPGKFYALVGRSGAGKSTLFSLMLRFYDPDAGSVLLDGRDIRTCTQHSVRANIGIVSQDTFLFHDTIRENIRYGRLDATEAEIIAAAKKAHAHEFIEQISNGYDAIVGEGGCNLSGGQRQRISIARAILRDSPVLLLDEATSALDTESEKIIQEAIHTLSAGKTVVAIAHRLSTILEADQIIVMEQGRVVDRGPHAELLARNDIYQNLYNLQYSSDERRES</sequence>
<dbReference type="EC" id="3.6.3.-" evidence="11"/>
<accession>A0A7W7YB32</accession>
<dbReference type="Gene3D" id="1.20.1560.10">
    <property type="entry name" value="ABC transporter type 1, transmembrane domain"/>
    <property type="match status" value="1"/>
</dbReference>
<gene>
    <name evidence="11" type="ORF">HNQ65_002509</name>
</gene>
<feature type="transmembrane region" description="Helical" evidence="8">
    <location>
        <begin position="104"/>
        <end position="126"/>
    </location>
</feature>
<evidence type="ECO:0000259" key="10">
    <source>
        <dbReference type="PROSITE" id="PS50929"/>
    </source>
</evidence>
<dbReference type="Pfam" id="PF00005">
    <property type="entry name" value="ABC_tran"/>
    <property type="match status" value="1"/>
</dbReference>
<organism evidence="11 12">
    <name type="scientific">Prosthecobacter vanneervenii</name>
    <dbReference type="NCBI Taxonomy" id="48466"/>
    <lineage>
        <taxon>Bacteria</taxon>
        <taxon>Pseudomonadati</taxon>
        <taxon>Verrucomicrobiota</taxon>
        <taxon>Verrucomicrobiia</taxon>
        <taxon>Verrucomicrobiales</taxon>
        <taxon>Verrucomicrobiaceae</taxon>
        <taxon>Prosthecobacter</taxon>
    </lineage>
</organism>
<keyword evidence="3 8" id="KW-0812">Transmembrane</keyword>
<keyword evidence="7 8" id="KW-0472">Membrane</keyword>
<evidence type="ECO:0000256" key="8">
    <source>
        <dbReference type="SAM" id="Phobius"/>
    </source>
</evidence>
<comment type="caution">
    <text evidence="11">The sequence shown here is derived from an EMBL/GenBank/DDBJ whole genome shotgun (WGS) entry which is preliminary data.</text>
</comment>
<reference evidence="11 12" key="1">
    <citation type="submission" date="2020-08" db="EMBL/GenBank/DDBJ databases">
        <title>Genomic Encyclopedia of Type Strains, Phase IV (KMG-IV): sequencing the most valuable type-strain genomes for metagenomic binning, comparative biology and taxonomic classification.</title>
        <authorList>
            <person name="Goeker M."/>
        </authorList>
    </citation>
    <scope>NUCLEOTIDE SEQUENCE [LARGE SCALE GENOMIC DNA]</scope>
    <source>
        <strain evidence="11 12">DSM 12252</strain>
    </source>
</reference>
<dbReference type="InterPro" id="IPR039421">
    <property type="entry name" value="Type_1_exporter"/>
</dbReference>
<dbReference type="SUPFAM" id="SSF90123">
    <property type="entry name" value="ABC transporter transmembrane region"/>
    <property type="match status" value="1"/>
</dbReference>
<dbReference type="PANTHER" id="PTHR24221:SF654">
    <property type="entry name" value="ATP-BINDING CASSETTE SUB-FAMILY B MEMBER 6"/>
    <property type="match status" value="1"/>
</dbReference>
<protein>
    <submittedName>
        <fullName evidence="11">Subfamily B ATP-binding cassette protein MsbA</fullName>
        <ecNumber evidence="11">3.6.3.-</ecNumber>
    </submittedName>
</protein>
<dbReference type="InterPro" id="IPR017871">
    <property type="entry name" value="ABC_transporter-like_CS"/>
</dbReference>
<keyword evidence="6 8" id="KW-1133">Transmembrane helix</keyword>
<keyword evidence="11" id="KW-0378">Hydrolase</keyword>
<keyword evidence="5 11" id="KW-0067">ATP-binding</keyword>
<dbReference type="GO" id="GO:0034040">
    <property type="term" value="F:ATPase-coupled lipid transmembrane transporter activity"/>
    <property type="evidence" value="ECO:0007669"/>
    <property type="project" value="TreeGrafter"/>
</dbReference>
<evidence type="ECO:0000259" key="9">
    <source>
        <dbReference type="PROSITE" id="PS50893"/>
    </source>
</evidence>
<comment type="subcellular location">
    <subcellularLocation>
        <location evidence="1">Cell membrane</location>
        <topology evidence="1">Multi-pass membrane protein</topology>
    </subcellularLocation>
</comment>
<dbReference type="AlphaFoldDB" id="A0A7W7YB32"/>
<evidence type="ECO:0000256" key="1">
    <source>
        <dbReference type="ARBA" id="ARBA00004651"/>
    </source>
</evidence>